<feature type="transmembrane region" description="Helical" evidence="2">
    <location>
        <begin position="1073"/>
        <end position="1091"/>
    </location>
</feature>
<feature type="transmembrane region" description="Helical" evidence="2">
    <location>
        <begin position="979"/>
        <end position="997"/>
    </location>
</feature>
<evidence type="ECO:0008006" key="5">
    <source>
        <dbReference type="Google" id="ProtNLM"/>
    </source>
</evidence>
<feature type="transmembrane region" description="Helical" evidence="2">
    <location>
        <begin position="244"/>
        <end position="263"/>
    </location>
</feature>
<feature type="transmembrane region" description="Helical" evidence="2">
    <location>
        <begin position="915"/>
        <end position="934"/>
    </location>
</feature>
<feature type="transmembrane region" description="Helical" evidence="2">
    <location>
        <begin position="724"/>
        <end position="742"/>
    </location>
</feature>
<keyword evidence="2" id="KW-0472">Membrane</keyword>
<feature type="transmembrane region" description="Helical" evidence="2">
    <location>
        <begin position="780"/>
        <end position="804"/>
    </location>
</feature>
<feature type="transmembrane region" description="Helical" evidence="2">
    <location>
        <begin position="343"/>
        <end position="364"/>
    </location>
</feature>
<feature type="transmembrane region" description="Helical" evidence="2">
    <location>
        <begin position="843"/>
        <end position="863"/>
    </location>
</feature>
<feature type="transmembrane region" description="Helical" evidence="2">
    <location>
        <begin position="476"/>
        <end position="493"/>
    </location>
</feature>
<feature type="transmembrane region" description="Helical" evidence="2">
    <location>
        <begin position="595"/>
        <end position="618"/>
    </location>
</feature>
<feature type="transmembrane region" description="Helical" evidence="2">
    <location>
        <begin position="655"/>
        <end position="674"/>
    </location>
</feature>
<evidence type="ECO:0000256" key="1">
    <source>
        <dbReference type="SAM" id="MobiDB-lite"/>
    </source>
</evidence>
<comment type="caution">
    <text evidence="3">The sequence shown here is derived from an EMBL/GenBank/DDBJ whole genome shotgun (WGS) entry which is preliminary data.</text>
</comment>
<evidence type="ECO:0000256" key="2">
    <source>
        <dbReference type="SAM" id="Phobius"/>
    </source>
</evidence>
<dbReference type="Proteomes" id="UP000709295">
    <property type="component" value="Unassembled WGS sequence"/>
</dbReference>
<evidence type="ECO:0000313" key="4">
    <source>
        <dbReference type="Proteomes" id="UP000709295"/>
    </source>
</evidence>
<reference evidence="3" key="1">
    <citation type="submission" date="2021-01" db="EMBL/GenBank/DDBJ databases">
        <title>Phytophthora aleatoria, a newly-described species from Pinus radiata is distinct from Phytophthora cactorum isolates based on comparative genomics.</title>
        <authorList>
            <person name="Mcdougal R."/>
            <person name="Panda P."/>
            <person name="Williams N."/>
            <person name="Studholme D.J."/>
        </authorList>
    </citation>
    <scope>NUCLEOTIDE SEQUENCE</scope>
    <source>
        <strain evidence="3">NZFS 4037</strain>
    </source>
</reference>
<keyword evidence="2" id="KW-0812">Transmembrane</keyword>
<feature type="region of interest" description="Disordered" evidence="1">
    <location>
        <begin position="515"/>
        <end position="539"/>
    </location>
</feature>
<dbReference type="PANTHER" id="PTHR33802:SF2">
    <property type="entry name" value="EF-HAND DOMAIN-CONTAINING PROTEIN"/>
    <property type="match status" value="1"/>
</dbReference>
<feature type="transmembrane region" description="Helical" evidence="2">
    <location>
        <begin position="1048"/>
        <end position="1066"/>
    </location>
</feature>
<feature type="transmembrane region" description="Helical" evidence="2">
    <location>
        <begin position="414"/>
        <end position="433"/>
    </location>
</feature>
<feature type="transmembrane region" description="Helical" evidence="2">
    <location>
        <begin position="438"/>
        <end position="456"/>
    </location>
</feature>
<feature type="transmembrane region" description="Helical" evidence="2">
    <location>
        <begin position="1103"/>
        <end position="1127"/>
    </location>
</feature>
<evidence type="ECO:0000313" key="3">
    <source>
        <dbReference type="EMBL" id="KAG6949889.1"/>
    </source>
</evidence>
<dbReference type="AlphaFoldDB" id="A0A8J5IHA2"/>
<proteinExistence type="predicted"/>
<organism evidence="3 4">
    <name type="scientific">Phytophthora aleatoria</name>
    <dbReference type="NCBI Taxonomy" id="2496075"/>
    <lineage>
        <taxon>Eukaryota</taxon>
        <taxon>Sar</taxon>
        <taxon>Stramenopiles</taxon>
        <taxon>Oomycota</taxon>
        <taxon>Peronosporomycetes</taxon>
        <taxon>Peronosporales</taxon>
        <taxon>Peronosporaceae</taxon>
        <taxon>Phytophthora</taxon>
    </lineage>
</organism>
<keyword evidence="2" id="KW-1133">Transmembrane helix</keyword>
<dbReference type="PANTHER" id="PTHR33802">
    <property type="entry name" value="SI:CH211-161H7.5-RELATED"/>
    <property type="match status" value="1"/>
</dbReference>
<keyword evidence="4" id="KW-1185">Reference proteome</keyword>
<feature type="transmembrane region" description="Helical" evidence="2">
    <location>
        <begin position="317"/>
        <end position="337"/>
    </location>
</feature>
<feature type="transmembrane region" description="Helical" evidence="2">
    <location>
        <begin position="385"/>
        <end position="408"/>
    </location>
</feature>
<sequence>MLGDISLTEEELGMLFGPASNGVDGCSTLHAAANNRKSTRNAPGKRAAAKMKAKTSSTNKFCATLLSTVGGGVVPARCGYRTGKCQNLQAIKRNGKLHKLCEFHRERANLNQKKLDRKKRMQRSKLSRVPSSSCESVSSASSVISEDDNCSLDLENRSPRTVEAAVNTSVFIKTELKELDTELFLPTSLHEAPLVLGCEELAIFCSLMTFDVNHQAPPSRDAPAVRTPSCHYPTSIVRITMAPLLSWVNLALYALQIIVNGYSAHSIGPMSRRYETLITPAPYAFSIWGFIYTFLAATVVVDCFWPSVSFYTSAPNASVLRTLFAVSCLMNMAWIVFFTNEYVNVATVTLVILWLSLFALYAHIVTERRDAGFDLKRYVLSELGLTVYFAWTCAATLISFAVTAQYVAGDYLSLTSYVALLSLLAVATLSAVIYEGDVAFGLVVVWALVGLAAKTTTLDARVELIAMNVRACATQSAAVVAAFIVISVAHKLLTPKTQFQPLQSGAPLYGDKPEPKLQAASEASVSKKNRRDSEKGREKMATLRAALQETARLPWVNAAFFGLQSLLTCIGLAVGNAADVRAQTDTLLTPAAYAFSIWNVIYLLCMILLITDVSYAGLSLYDSAAKPNALRLCFATSCVANGTWCIVLASGNVLGASVVVSLLWLTLLPLYVFASYERSIKTVLWHEYLCSELCIRLYFAWITVEAVVGWTMTLQIKDGGYLQLSTYLTILSVLLVVALSGLSHGRDPIMALVVMWALVGVTSKDVSSLDGQVFQDFEKIQAAATLGAGVLVAMVLVSCSYWIIEFNCKSKPLSPRPRRLSRLSQASTKDNDYGSIRFVHLPAANVVLFLIQLAVAIGVFVFAPEGSWSPSKAHDSNAIASSGALDSSGSLALVPAASPTASTLTPNNPLAPPAYVFYIWVPIYVFTGITVITDRFYPTYSFYLTSDDPSFLRQWFQLACLANMSWVALDMWFSWVHMATFALTVLWCTMLPLYLFVVRHPTPRYSQAWIYYFCSEFSVRLYFGWLSADVIFSIADVMQYLHGGYFGFSVYAMLLGALLVLAFGTYVHGRDPVVGLVVTWALLGLIFKHATFPGDAQEVFNKLRAVAIVVAPVFPILVFIDSVRYVYVVHWKTSRVPSSSNEYYKPFVFETTAEQFQPLQSGAPLYGDKPVDYGTTHA</sequence>
<accession>A0A8J5IHA2</accession>
<protein>
    <recommendedName>
        <fullName evidence="5">Transmembrane protein</fullName>
    </recommendedName>
</protein>
<dbReference type="EMBL" id="JAENGY010001372">
    <property type="protein sequence ID" value="KAG6949889.1"/>
    <property type="molecule type" value="Genomic_DNA"/>
</dbReference>
<name>A0A8J5IHA2_9STRA</name>
<feature type="transmembrane region" description="Helical" evidence="2">
    <location>
        <begin position="695"/>
        <end position="712"/>
    </location>
</feature>
<gene>
    <name evidence="3" type="ORF">JG688_00014440</name>
</gene>
<feature type="transmembrane region" description="Helical" evidence="2">
    <location>
        <begin position="283"/>
        <end position="305"/>
    </location>
</feature>
<feature type="transmembrane region" description="Helical" evidence="2">
    <location>
        <begin position="553"/>
        <end position="575"/>
    </location>
</feature>